<keyword evidence="2" id="KW-0812">Transmembrane</keyword>
<feature type="region of interest" description="Disordered" evidence="1">
    <location>
        <begin position="144"/>
        <end position="176"/>
    </location>
</feature>
<keyword evidence="2" id="KW-0472">Membrane</keyword>
<gene>
    <name evidence="3" type="ORF">DDE83_008873</name>
</gene>
<dbReference type="AlphaFoldDB" id="A0A364MS69"/>
<comment type="caution">
    <text evidence="3">The sequence shown here is derived from an EMBL/GenBank/DDBJ whole genome shotgun (WGS) entry which is preliminary data.</text>
</comment>
<dbReference type="EMBL" id="QGDH01000263">
    <property type="protein sequence ID" value="RAR01571.1"/>
    <property type="molecule type" value="Genomic_DNA"/>
</dbReference>
<name>A0A364MS69_STELY</name>
<evidence type="ECO:0000313" key="4">
    <source>
        <dbReference type="Proteomes" id="UP000249619"/>
    </source>
</evidence>
<protein>
    <submittedName>
        <fullName evidence="3">Uncharacterized protein</fullName>
    </submittedName>
</protein>
<reference evidence="4" key="1">
    <citation type="submission" date="2018-05" db="EMBL/GenBank/DDBJ databases">
        <title>Draft genome sequence of Stemphylium lycopersici strain CIDEFI 213.</title>
        <authorList>
            <person name="Medina R."/>
            <person name="Franco M.E.E."/>
            <person name="Lucentini C.G."/>
            <person name="Saparrat M.C.N."/>
            <person name="Balatti P.A."/>
        </authorList>
    </citation>
    <scope>NUCLEOTIDE SEQUENCE [LARGE SCALE GENOMIC DNA]</scope>
    <source>
        <strain evidence="4">CIDEFI 213</strain>
    </source>
</reference>
<organism evidence="3 4">
    <name type="scientific">Stemphylium lycopersici</name>
    <name type="common">Tomato gray leaf spot disease fungus</name>
    <name type="synonym">Thyrospora lycopersici</name>
    <dbReference type="NCBI Taxonomy" id="183478"/>
    <lineage>
        <taxon>Eukaryota</taxon>
        <taxon>Fungi</taxon>
        <taxon>Dikarya</taxon>
        <taxon>Ascomycota</taxon>
        <taxon>Pezizomycotina</taxon>
        <taxon>Dothideomycetes</taxon>
        <taxon>Pleosporomycetidae</taxon>
        <taxon>Pleosporales</taxon>
        <taxon>Pleosporineae</taxon>
        <taxon>Pleosporaceae</taxon>
        <taxon>Stemphylium</taxon>
    </lineage>
</organism>
<sequence length="245" mass="26597">MDNLSNNTNYQAGRLFITTIFVVLIWLLHSYNAAQKSRATPARIAQAQARISRRRARTQAQVEMRAPAPFMGTVDEDSDDENITPWPDDLPSSPSEMSLILDSDVLKPPREETPIMRQLAPPGHRPTNAQLEGSPFRVAQRLGHRPGQPATPGFQTPSGPNSSLSQAFPTPSPQHNACSGFSKDAPVSYLTFPGGSVLTGDGTSNHFMRATNAGYLAEFAQMAPVNHDDLQGSTMLNAEGALMQE</sequence>
<keyword evidence="4" id="KW-1185">Reference proteome</keyword>
<feature type="compositionally biased region" description="Polar residues" evidence="1">
    <location>
        <begin position="153"/>
        <end position="176"/>
    </location>
</feature>
<accession>A0A364MS69</accession>
<dbReference type="Proteomes" id="UP000249619">
    <property type="component" value="Unassembled WGS sequence"/>
</dbReference>
<dbReference type="OrthoDB" id="3800613at2759"/>
<evidence type="ECO:0000256" key="1">
    <source>
        <dbReference type="SAM" id="MobiDB-lite"/>
    </source>
</evidence>
<evidence type="ECO:0000256" key="2">
    <source>
        <dbReference type="SAM" id="Phobius"/>
    </source>
</evidence>
<feature type="transmembrane region" description="Helical" evidence="2">
    <location>
        <begin position="12"/>
        <end position="28"/>
    </location>
</feature>
<evidence type="ECO:0000313" key="3">
    <source>
        <dbReference type="EMBL" id="RAR01571.1"/>
    </source>
</evidence>
<keyword evidence="2" id="KW-1133">Transmembrane helix</keyword>
<proteinExistence type="predicted"/>